<protein>
    <submittedName>
        <fullName evidence="2">Type II toxin-antitoxin system RelE/ParE family toxin</fullName>
    </submittedName>
</protein>
<reference evidence="2" key="1">
    <citation type="submission" date="2022-10" db="EMBL/GenBank/DDBJ databases">
        <authorList>
            <person name="Yu W.X."/>
        </authorList>
    </citation>
    <scope>NUCLEOTIDE SEQUENCE</scope>
    <source>
        <strain evidence="2">AAT</strain>
    </source>
</reference>
<dbReference type="RefSeq" id="WP_301191307.1">
    <property type="nucleotide sequence ID" value="NZ_JAPDPJ010000035.1"/>
</dbReference>
<evidence type="ECO:0000256" key="1">
    <source>
        <dbReference type="ARBA" id="ARBA00022649"/>
    </source>
</evidence>
<keyword evidence="3" id="KW-1185">Reference proteome</keyword>
<comment type="caution">
    <text evidence="2">The sequence shown here is derived from an EMBL/GenBank/DDBJ whole genome shotgun (WGS) entry which is preliminary data.</text>
</comment>
<evidence type="ECO:0000313" key="2">
    <source>
        <dbReference type="EMBL" id="MCW3787743.1"/>
    </source>
</evidence>
<dbReference type="InterPro" id="IPR007712">
    <property type="entry name" value="RelE/ParE_toxin"/>
</dbReference>
<dbReference type="Pfam" id="PF05016">
    <property type="entry name" value="ParE_toxin"/>
    <property type="match status" value="1"/>
</dbReference>
<dbReference type="InterPro" id="IPR035093">
    <property type="entry name" value="RelE/ParE_toxin_dom_sf"/>
</dbReference>
<dbReference type="AlphaFoldDB" id="A0AAE3SGX2"/>
<accession>A0AAE3SGX2</accession>
<dbReference type="Proteomes" id="UP001209229">
    <property type="component" value="Unassembled WGS sequence"/>
</dbReference>
<keyword evidence="1" id="KW-1277">Toxin-antitoxin system</keyword>
<dbReference type="EMBL" id="JAPDPJ010000035">
    <property type="protein sequence ID" value="MCW3787743.1"/>
    <property type="molecule type" value="Genomic_DNA"/>
</dbReference>
<organism evidence="2 3">
    <name type="scientific">Plebeiibacterium sediminum</name>
    <dbReference type="NCBI Taxonomy" id="2992112"/>
    <lineage>
        <taxon>Bacteria</taxon>
        <taxon>Pseudomonadati</taxon>
        <taxon>Bacteroidota</taxon>
        <taxon>Bacteroidia</taxon>
        <taxon>Marinilabiliales</taxon>
        <taxon>Marinilabiliaceae</taxon>
        <taxon>Plebeiibacterium</taxon>
    </lineage>
</organism>
<sequence length="99" mass="11893">MNKQIIWSPSSEKDFEDILDYLSRKWSKNVAYQFIIKTEILLNQIANNPKQFPIINKQLKVRKCVLTKHNSLYYKITTNHIEIIRIYDTRQNPNDLILK</sequence>
<proteinExistence type="predicted"/>
<dbReference type="Gene3D" id="3.30.2310.20">
    <property type="entry name" value="RelE-like"/>
    <property type="match status" value="1"/>
</dbReference>
<evidence type="ECO:0000313" key="3">
    <source>
        <dbReference type="Proteomes" id="UP001209229"/>
    </source>
</evidence>
<gene>
    <name evidence="2" type="ORF">OM075_14800</name>
</gene>
<name>A0AAE3SGX2_9BACT</name>